<evidence type="ECO:0000256" key="5">
    <source>
        <dbReference type="ARBA" id="ARBA00019222"/>
    </source>
</evidence>
<feature type="transmembrane region" description="Helical" evidence="11">
    <location>
        <begin position="34"/>
        <end position="52"/>
    </location>
</feature>
<keyword evidence="9" id="KW-0496">Mitochondrion</keyword>
<dbReference type="STRING" id="45607.A0A2T0FHY6"/>
<evidence type="ECO:0000256" key="7">
    <source>
        <dbReference type="ARBA" id="ARBA00022792"/>
    </source>
</evidence>
<keyword evidence="8 11" id="KW-1133">Transmembrane helix</keyword>
<dbReference type="PANTHER" id="PTHR17130:SF14">
    <property type="entry name" value="CYTOCHROME C OXIDASE ASSEMBLY PROTEIN COX16 HOMOLOG, MITOCHONDRIAL"/>
    <property type="match status" value="1"/>
</dbReference>
<dbReference type="PANTHER" id="PTHR17130">
    <property type="entry name" value="MITOCHONDRIAL OUTER MEMBRANE PROTEIN 25"/>
    <property type="match status" value="1"/>
</dbReference>
<keyword evidence="13" id="KW-1185">Reference proteome</keyword>
<evidence type="ECO:0000256" key="4">
    <source>
        <dbReference type="ARBA" id="ARBA00015368"/>
    </source>
</evidence>
<evidence type="ECO:0000313" key="12">
    <source>
        <dbReference type="EMBL" id="PRT54612.1"/>
    </source>
</evidence>
<dbReference type="GO" id="GO:0033617">
    <property type="term" value="P:mitochondrial respiratory chain complex IV assembly"/>
    <property type="evidence" value="ECO:0007669"/>
    <property type="project" value="TreeGrafter"/>
</dbReference>
<dbReference type="InterPro" id="IPR020164">
    <property type="entry name" value="Cyt_c_Oxase_assmbl_COX16"/>
</dbReference>
<dbReference type="AlphaFoldDB" id="A0A2T0FHY6"/>
<dbReference type="EMBL" id="NDIQ01000021">
    <property type="protein sequence ID" value="PRT54612.1"/>
    <property type="molecule type" value="Genomic_DNA"/>
</dbReference>
<protein>
    <recommendedName>
        <fullName evidence="4">Cytochrome c oxidase assembly protein COX16, mitochondrial</fullName>
    </recommendedName>
    <alternativeName>
        <fullName evidence="5">Cytochrome c oxidase assembly protein cox16, mitochondrial</fullName>
    </alternativeName>
</protein>
<sequence length="118" mass="14289">MTFARKKFVGSKEQARINNSVWGKYLQRVQKNSFVWVGLPFFAIMLMGTHLLTQFNSVRYEQHDRRSSELEEEKMLAMSNRRRKIDIKDEFYRLQQLDIDNWEQKRVKRLPGESDNKF</sequence>
<evidence type="ECO:0000256" key="1">
    <source>
        <dbReference type="ARBA" id="ARBA00002490"/>
    </source>
</evidence>
<evidence type="ECO:0000256" key="8">
    <source>
        <dbReference type="ARBA" id="ARBA00022989"/>
    </source>
</evidence>
<evidence type="ECO:0000256" key="6">
    <source>
        <dbReference type="ARBA" id="ARBA00022692"/>
    </source>
</evidence>
<dbReference type="Pfam" id="PF14138">
    <property type="entry name" value="COX16"/>
    <property type="match status" value="1"/>
</dbReference>
<comment type="function">
    <text evidence="1">Required for the assembly of the mitochondrial respiratory chain complex IV (CIV), also known as cytochrome c oxidase. May participate in merging the COX1 and COX2 assembly lines.</text>
</comment>
<reference evidence="12 13" key="1">
    <citation type="submission" date="2017-04" db="EMBL/GenBank/DDBJ databases">
        <title>Genome sequencing of [Candida] sorbophila.</title>
        <authorList>
            <person name="Ahn J.O."/>
        </authorList>
    </citation>
    <scope>NUCLEOTIDE SEQUENCE [LARGE SCALE GENOMIC DNA]</scope>
    <source>
        <strain evidence="12 13">DS02</strain>
    </source>
</reference>
<dbReference type="GO" id="GO:0005743">
    <property type="term" value="C:mitochondrial inner membrane"/>
    <property type="evidence" value="ECO:0007669"/>
    <property type="project" value="UniProtKB-SubCell"/>
</dbReference>
<keyword evidence="6 11" id="KW-0812">Transmembrane</keyword>
<name>A0A2T0FHY6_9ASCO</name>
<dbReference type="OrthoDB" id="5516033at2759"/>
<gene>
    <name evidence="12" type="ORF">B9G98_02232</name>
</gene>
<proteinExistence type="inferred from homology"/>
<keyword evidence="10 11" id="KW-0472">Membrane</keyword>
<evidence type="ECO:0000256" key="3">
    <source>
        <dbReference type="ARBA" id="ARBA00008370"/>
    </source>
</evidence>
<evidence type="ECO:0000256" key="2">
    <source>
        <dbReference type="ARBA" id="ARBA00004434"/>
    </source>
</evidence>
<dbReference type="RefSeq" id="XP_024664557.1">
    <property type="nucleotide sequence ID" value="XM_024808789.1"/>
</dbReference>
<comment type="similarity">
    <text evidence="3">Belongs to the COX16 family.</text>
</comment>
<accession>A0A2T0FHY6</accession>
<comment type="caution">
    <text evidence="12">The sequence shown here is derived from an EMBL/GenBank/DDBJ whole genome shotgun (WGS) entry which is preliminary data.</text>
</comment>
<evidence type="ECO:0000256" key="11">
    <source>
        <dbReference type="SAM" id="Phobius"/>
    </source>
</evidence>
<dbReference type="GeneID" id="36515980"/>
<keyword evidence="7" id="KW-0999">Mitochondrion inner membrane</keyword>
<evidence type="ECO:0000256" key="9">
    <source>
        <dbReference type="ARBA" id="ARBA00023128"/>
    </source>
</evidence>
<evidence type="ECO:0000313" key="13">
    <source>
        <dbReference type="Proteomes" id="UP000238350"/>
    </source>
</evidence>
<comment type="subcellular location">
    <subcellularLocation>
        <location evidence="2">Mitochondrion inner membrane</location>
        <topology evidence="2">Single-pass membrane protein</topology>
    </subcellularLocation>
</comment>
<dbReference type="Proteomes" id="UP000238350">
    <property type="component" value="Unassembled WGS sequence"/>
</dbReference>
<organism evidence="12 13">
    <name type="scientific">Wickerhamiella sorbophila</name>
    <dbReference type="NCBI Taxonomy" id="45607"/>
    <lineage>
        <taxon>Eukaryota</taxon>
        <taxon>Fungi</taxon>
        <taxon>Dikarya</taxon>
        <taxon>Ascomycota</taxon>
        <taxon>Saccharomycotina</taxon>
        <taxon>Dipodascomycetes</taxon>
        <taxon>Dipodascales</taxon>
        <taxon>Trichomonascaceae</taxon>
        <taxon>Wickerhamiella</taxon>
    </lineage>
</organism>
<evidence type="ECO:0000256" key="10">
    <source>
        <dbReference type="ARBA" id="ARBA00023136"/>
    </source>
</evidence>